<name>A0A1L3SRS3_9HYPH</name>
<dbReference type="OrthoDB" id="193051at2"/>
<evidence type="ECO:0000313" key="3">
    <source>
        <dbReference type="Proteomes" id="UP000182840"/>
    </source>
</evidence>
<dbReference type="Pfam" id="PF11157">
    <property type="entry name" value="DUF2937"/>
    <property type="match status" value="1"/>
</dbReference>
<keyword evidence="1" id="KW-0472">Membrane</keyword>
<sequence>MGAVAQNLTFAAAIIGAICTSQLPEFAQQYRQRIGGAVTELTRTVEDFDRDASASGLSRQQALQRHDEASDTLFRTRGQSARRSIERLDRLSSQRSDFIESPPLLQPLVLTRGDGELLEGTWREFQPAVPVTLAGLGWGLLGFVLTSLMLFATGRMGRFSWRKARHLRARRRKTVDEMPT</sequence>
<accession>A0A1L3SRS3</accession>
<dbReference type="EMBL" id="CP018171">
    <property type="protein sequence ID" value="APH72061.1"/>
    <property type="molecule type" value="Genomic_DNA"/>
</dbReference>
<evidence type="ECO:0008006" key="4">
    <source>
        <dbReference type="Google" id="ProtNLM"/>
    </source>
</evidence>
<keyword evidence="1" id="KW-1133">Transmembrane helix</keyword>
<keyword evidence="3" id="KW-1185">Reference proteome</keyword>
<evidence type="ECO:0000313" key="2">
    <source>
        <dbReference type="EMBL" id="APH72061.1"/>
    </source>
</evidence>
<gene>
    <name evidence="2" type="ORF">BSQ44_12335</name>
</gene>
<protein>
    <recommendedName>
        <fullName evidence="4">DUF2937 family protein</fullName>
    </recommendedName>
</protein>
<dbReference type="Proteomes" id="UP000182840">
    <property type="component" value="Chromosome"/>
</dbReference>
<dbReference type="RefSeq" id="WP_072604529.1">
    <property type="nucleotide sequence ID" value="NZ_CP018171.1"/>
</dbReference>
<reference evidence="3" key="1">
    <citation type="submission" date="2016-11" db="EMBL/GenBank/DDBJ databases">
        <title>Mesorhizobium oceanicum sp. nov., isolated from deep seawater in South China Sea.</title>
        <authorList>
            <person name="Fu G.-Y."/>
        </authorList>
    </citation>
    <scope>NUCLEOTIDE SEQUENCE [LARGE SCALE GENOMIC DNA]</scope>
    <source>
        <strain evidence="3">B7</strain>
    </source>
</reference>
<dbReference type="InterPro" id="IPR022584">
    <property type="entry name" value="DUF2937"/>
</dbReference>
<organism evidence="2 3">
    <name type="scientific">Aquibium oceanicum</name>
    <dbReference type="NCBI Taxonomy" id="1670800"/>
    <lineage>
        <taxon>Bacteria</taxon>
        <taxon>Pseudomonadati</taxon>
        <taxon>Pseudomonadota</taxon>
        <taxon>Alphaproteobacteria</taxon>
        <taxon>Hyphomicrobiales</taxon>
        <taxon>Phyllobacteriaceae</taxon>
        <taxon>Aquibium</taxon>
    </lineage>
</organism>
<evidence type="ECO:0000256" key="1">
    <source>
        <dbReference type="SAM" id="Phobius"/>
    </source>
</evidence>
<feature type="transmembrane region" description="Helical" evidence="1">
    <location>
        <begin position="133"/>
        <end position="153"/>
    </location>
</feature>
<proteinExistence type="predicted"/>
<keyword evidence="1" id="KW-0812">Transmembrane</keyword>
<dbReference type="KEGG" id="meso:BSQ44_12335"/>
<dbReference type="AlphaFoldDB" id="A0A1L3SRS3"/>